<evidence type="ECO:0000313" key="5">
    <source>
        <dbReference type="Proteomes" id="UP000596117"/>
    </source>
</evidence>
<dbReference type="RefSeq" id="WP_128719331.1">
    <property type="nucleotide sequence ID" value="NZ_BJNC01000010.1"/>
</dbReference>
<evidence type="ECO:0000313" key="3">
    <source>
        <dbReference type="EMBL" id="QQB88813.1"/>
    </source>
</evidence>
<keyword evidence="5" id="KW-1185">Reference proteome</keyword>
<dbReference type="InterPro" id="IPR018060">
    <property type="entry name" value="HTH_AraC"/>
</dbReference>
<reference evidence="3 5" key="2">
    <citation type="submission" date="2020-12" db="EMBL/GenBank/DDBJ databases">
        <title>FDA dAtabase for Regulatory Grade micrObial Sequences (FDA-ARGOS): Supporting development and validation of Infectious Disease Dx tests.</title>
        <authorList>
            <person name="Kerrigan L."/>
            <person name="Long C."/>
            <person name="Tallon L."/>
            <person name="Sadzewicz L."/>
            <person name="Zhao X."/>
            <person name="Boylan J."/>
            <person name="Ott S."/>
            <person name="Bowen H."/>
            <person name="Vavikolanu K."/>
            <person name="Mehta A."/>
            <person name="Aluvathingal J."/>
            <person name="Nadendla S."/>
            <person name="Yan Y."/>
            <person name="Sichtig H."/>
        </authorList>
    </citation>
    <scope>NUCLEOTIDE SEQUENCE [LARGE SCALE GENOMIC DNA]</scope>
    <source>
        <strain evidence="3 5">FDAARGOS_1026</strain>
    </source>
</reference>
<evidence type="ECO:0000313" key="4">
    <source>
        <dbReference type="Proteomes" id="UP000287388"/>
    </source>
</evidence>
<dbReference type="GO" id="GO:0043565">
    <property type="term" value="F:sequence-specific DNA binding"/>
    <property type="evidence" value="ECO:0007669"/>
    <property type="project" value="InterPro"/>
</dbReference>
<reference evidence="2 4" key="1">
    <citation type="submission" date="2019-01" db="EMBL/GenBank/DDBJ databases">
        <title>Brevundimonas diminuta Genome sequencing and assembly.</title>
        <authorList>
            <person name="Chen H."/>
        </authorList>
    </citation>
    <scope>NUCLEOTIDE SEQUENCE [LARGE SCALE GENOMIC DNA]</scope>
    <source>
        <strain evidence="2">ATCC</strain>
        <strain evidence="4">ATCC(B) 19146</strain>
    </source>
</reference>
<dbReference type="InterPro" id="IPR046532">
    <property type="entry name" value="DUF6597"/>
</dbReference>
<dbReference type="GO" id="GO:0003700">
    <property type="term" value="F:DNA-binding transcription factor activity"/>
    <property type="evidence" value="ECO:0007669"/>
    <property type="project" value="InterPro"/>
</dbReference>
<dbReference type="EMBL" id="CP035093">
    <property type="protein sequence ID" value="QAT13823.1"/>
    <property type="molecule type" value="Genomic_DNA"/>
</dbReference>
<dbReference type="AlphaFoldDB" id="A0A410NV01"/>
<evidence type="ECO:0000313" key="2">
    <source>
        <dbReference type="EMBL" id="QAT13823.1"/>
    </source>
</evidence>
<sequence length="269" mass="29547">MGEGERYEEFAPPEPLRPFVRLLWTYAAPSPSGGVQRIAPDGCPELVVDLAAPYEEQDVDGVFRPQPSVIFAGQMTRPMAIRPVGPVEIVAAKFEPDGARAFLGRPLIEATDRRLDLVARLDGFTAPPGDPAGQAAALGALLEDQRRAGDWRIEPAVRAQVAAAESDLEGLSLSPAERRALQRRFRDRVGVAPRTLRSVFRFRRIFDHAMGQDADAASWLEAGLAAGYFDQPQMARDFRRFLGCTATAWAREQVELALRLASHSYKPAP</sequence>
<dbReference type="KEGG" id="bdm:EQG53_05300"/>
<feature type="domain" description="HTH araC/xylS-type" evidence="1">
    <location>
        <begin position="178"/>
        <end position="252"/>
    </location>
</feature>
<dbReference type="EMBL" id="CP066026">
    <property type="protein sequence ID" value="QQB88813.1"/>
    <property type="molecule type" value="Genomic_DNA"/>
</dbReference>
<dbReference type="Pfam" id="PF20240">
    <property type="entry name" value="DUF6597"/>
    <property type="match status" value="1"/>
</dbReference>
<evidence type="ECO:0000259" key="1">
    <source>
        <dbReference type="PROSITE" id="PS01124"/>
    </source>
</evidence>
<dbReference type="Proteomes" id="UP000596117">
    <property type="component" value="Chromosome"/>
</dbReference>
<proteinExistence type="predicted"/>
<dbReference type="Gene3D" id="1.10.10.60">
    <property type="entry name" value="Homeodomain-like"/>
    <property type="match status" value="1"/>
</dbReference>
<gene>
    <name evidence="2" type="ORF">EQG53_05300</name>
    <name evidence="3" type="ORF">I6H83_17130</name>
</gene>
<organism evidence="2 4">
    <name type="scientific">Brevundimonas diminuta</name>
    <name type="common">Pseudomonas diminuta</name>
    <dbReference type="NCBI Taxonomy" id="293"/>
    <lineage>
        <taxon>Bacteria</taxon>
        <taxon>Pseudomonadati</taxon>
        <taxon>Pseudomonadota</taxon>
        <taxon>Alphaproteobacteria</taxon>
        <taxon>Caulobacterales</taxon>
        <taxon>Caulobacteraceae</taxon>
        <taxon>Brevundimonas</taxon>
    </lineage>
</organism>
<protein>
    <submittedName>
        <fullName evidence="2">AraC family transcriptional regulator</fullName>
    </submittedName>
</protein>
<dbReference type="PROSITE" id="PS01124">
    <property type="entry name" value="HTH_ARAC_FAMILY_2"/>
    <property type="match status" value="1"/>
</dbReference>
<accession>A0A410NV01</accession>
<dbReference type="Proteomes" id="UP000287388">
    <property type="component" value="Chromosome"/>
</dbReference>
<name>A0A410NV01_BREDI</name>
<dbReference type="Pfam" id="PF12833">
    <property type="entry name" value="HTH_18"/>
    <property type="match status" value="1"/>
</dbReference>